<dbReference type="Proteomes" id="UP000184471">
    <property type="component" value="Unassembled WGS sequence"/>
</dbReference>
<proteinExistence type="predicted"/>
<reference evidence="2 3" key="1">
    <citation type="submission" date="2016-11" db="EMBL/GenBank/DDBJ databases">
        <authorList>
            <person name="Jaros S."/>
            <person name="Januszkiewicz K."/>
            <person name="Wedrychowicz H."/>
        </authorList>
    </citation>
    <scope>NUCLEOTIDE SEQUENCE [LARGE SCALE GENOMIC DNA]</scope>
    <source>
        <strain evidence="2 3">DSM 45408</strain>
    </source>
</reference>
<keyword evidence="3" id="KW-1185">Reference proteome</keyword>
<organism evidence="2 3">
    <name type="scientific">Geodermatophilus nigrescens</name>
    <dbReference type="NCBI Taxonomy" id="1070870"/>
    <lineage>
        <taxon>Bacteria</taxon>
        <taxon>Bacillati</taxon>
        <taxon>Actinomycetota</taxon>
        <taxon>Actinomycetes</taxon>
        <taxon>Geodermatophilales</taxon>
        <taxon>Geodermatophilaceae</taxon>
        <taxon>Geodermatophilus</taxon>
    </lineage>
</organism>
<name>A0A1M5I6E4_9ACTN</name>
<gene>
    <name evidence="2" type="ORF">SAMN05444351_1916</name>
</gene>
<dbReference type="Pfam" id="PF12680">
    <property type="entry name" value="SnoaL_2"/>
    <property type="match status" value="1"/>
</dbReference>
<evidence type="ECO:0000259" key="1">
    <source>
        <dbReference type="Pfam" id="PF12680"/>
    </source>
</evidence>
<dbReference type="InterPro" id="IPR037401">
    <property type="entry name" value="SnoaL-like"/>
</dbReference>
<dbReference type="Gene3D" id="3.10.450.50">
    <property type="match status" value="1"/>
</dbReference>
<dbReference type="SUPFAM" id="SSF54427">
    <property type="entry name" value="NTF2-like"/>
    <property type="match status" value="1"/>
</dbReference>
<dbReference type="EMBL" id="FQVX01000002">
    <property type="protein sequence ID" value="SHG23762.1"/>
    <property type="molecule type" value="Genomic_DNA"/>
</dbReference>
<sequence length="132" mass="14395">MIDDVVARWHRYMDERTPGALDELLADDVVFLSPVVFTPQEGKAVTRRYLEAAAVALAGEGPGAFRYTKQVAAGDTAVLEFETSVGGRYVNGVDIIRCDDAGRIVEFRVMLRPLQAIQAVHEAMGRQLTAGS</sequence>
<feature type="domain" description="SnoaL-like" evidence="1">
    <location>
        <begin position="6"/>
        <end position="106"/>
    </location>
</feature>
<accession>A0A1M5I6E4</accession>
<dbReference type="RefSeq" id="WP_083628512.1">
    <property type="nucleotide sequence ID" value="NZ_FQVX01000002.1"/>
</dbReference>
<dbReference type="AlphaFoldDB" id="A0A1M5I6E4"/>
<dbReference type="STRING" id="1070870.SAMN05444351_1916"/>
<evidence type="ECO:0000313" key="3">
    <source>
        <dbReference type="Proteomes" id="UP000184471"/>
    </source>
</evidence>
<dbReference type="InterPro" id="IPR032710">
    <property type="entry name" value="NTF2-like_dom_sf"/>
</dbReference>
<evidence type="ECO:0000313" key="2">
    <source>
        <dbReference type="EMBL" id="SHG23762.1"/>
    </source>
</evidence>
<protein>
    <submittedName>
        <fullName evidence="2">SnoaL-like domain-containing protein</fullName>
    </submittedName>
</protein>